<comment type="caution">
    <text evidence="2">The sequence shown here is derived from an EMBL/GenBank/DDBJ whole genome shotgun (WGS) entry which is preliminary data.</text>
</comment>
<evidence type="ECO:0000313" key="2">
    <source>
        <dbReference type="EMBL" id="PWW71842.1"/>
    </source>
</evidence>
<dbReference type="STRING" id="42249.A0A317SBI8"/>
<feature type="domain" description="PiggyBac transposable element-derived protein" evidence="1">
    <location>
        <begin position="8"/>
        <end position="125"/>
    </location>
</feature>
<dbReference type="InterPro" id="IPR029526">
    <property type="entry name" value="PGBD"/>
</dbReference>
<dbReference type="OrthoDB" id="5152962at2759"/>
<accession>A0A317SBI8</accession>
<protein>
    <recommendedName>
        <fullName evidence="1">PiggyBac transposable element-derived protein domain-containing protein</fullName>
    </recommendedName>
</protein>
<reference evidence="2 3" key="1">
    <citation type="submission" date="2018-03" db="EMBL/GenBank/DDBJ databases">
        <title>Genomes of Pezizomycetes fungi and the evolution of truffles.</title>
        <authorList>
            <person name="Murat C."/>
            <person name="Payen T."/>
            <person name="Noel B."/>
            <person name="Kuo A."/>
            <person name="Martin F.M."/>
        </authorList>
    </citation>
    <scope>NUCLEOTIDE SEQUENCE [LARGE SCALE GENOMIC DNA]</scope>
    <source>
        <strain evidence="2">091103-1</strain>
    </source>
</reference>
<gene>
    <name evidence="2" type="ORF">C7212DRAFT_30895</name>
</gene>
<keyword evidence="3" id="KW-1185">Reference proteome</keyword>
<name>A0A317SBI8_9PEZI</name>
<dbReference type="Pfam" id="PF13843">
    <property type="entry name" value="DDE_Tnp_1_7"/>
    <property type="match status" value="1"/>
</dbReference>
<evidence type="ECO:0000259" key="1">
    <source>
        <dbReference type="Pfam" id="PF13843"/>
    </source>
</evidence>
<feature type="non-terminal residue" evidence="2">
    <location>
        <position position="125"/>
    </location>
</feature>
<organism evidence="2 3">
    <name type="scientific">Tuber magnatum</name>
    <name type="common">white Piedmont truffle</name>
    <dbReference type="NCBI Taxonomy" id="42249"/>
    <lineage>
        <taxon>Eukaryota</taxon>
        <taxon>Fungi</taxon>
        <taxon>Dikarya</taxon>
        <taxon>Ascomycota</taxon>
        <taxon>Pezizomycotina</taxon>
        <taxon>Pezizomycetes</taxon>
        <taxon>Pezizales</taxon>
        <taxon>Tuberaceae</taxon>
        <taxon>Tuber</taxon>
    </lineage>
</organism>
<feature type="non-terminal residue" evidence="2">
    <location>
        <position position="1"/>
    </location>
</feature>
<sequence length="125" mass="14615">WFQKLKLLNSLICDCCQQYYLPSLNVTMDEMMTRFGGRSHHTYCMLSKPITEGYKVFTLCNIGYTYNWIFVSHSDFFINLVLQPDLTLTDSAVFQLAAALPYSPSLYFNIYMDNYFLSIALLERL</sequence>
<evidence type="ECO:0000313" key="3">
    <source>
        <dbReference type="Proteomes" id="UP000246991"/>
    </source>
</evidence>
<dbReference type="EMBL" id="PYWC01000133">
    <property type="protein sequence ID" value="PWW71842.1"/>
    <property type="molecule type" value="Genomic_DNA"/>
</dbReference>
<proteinExistence type="predicted"/>
<dbReference type="AlphaFoldDB" id="A0A317SBI8"/>
<dbReference type="Proteomes" id="UP000246991">
    <property type="component" value="Unassembled WGS sequence"/>
</dbReference>